<dbReference type="InterPro" id="IPR010154">
    <property type="entry name" value="CRISPR-assoc_Cas7/Cst2/DevR"/>
</dbReference>
<dbReference type="PANTHER" id="PTHR37459:SF1">
    <property type="entry name" value="CRISPR-ASSOCIATED PROTEIN CAS7_CST2_DEVR"/>
    <property type="match status" value="1"/>
</dbReference>
<reference evidence="3" key="2">
    <citation type="journal article" date="2024" name="Antonie Van Leeuwenhoek">
        <title>Roseihalotalea indica gen. nov., sp. nov., a halophilic Bacteroidetes from mesopelagic Southwest Indian Ocean with higher carbohydrate metabolic potential.</title>
        <authorList>
            <person name="Chen B."/>
            <person name="Zhang M."/>
            <person name="Lin D."/>
            <person name="Ye J."/>
            <person name="Tang K."/>
        </authorList>
    </citation>
    <scope>NUCLEOTIDE SEQUENCE</scope>
    <source>
        <strain evidence="3">TK19036</strain>
    </source>
</reference>
<organism evidence="3">
    <name type="scientific">Roseihalotalea indica</name>
    <dbReference type="NCBI Taxonomy" id="2867963"/>
    <lineage>
        <taxon>Bacteria</taxon>
        <taxon>Pseudomonadati</taxon>
        <taxon>Bacteroidota</taxon>
        <taxon>Cytophagia</taxon>
        <taxon>Cytophagales</taxon>
        <taxon>Catalimonadaceae</taxon>
        <taxon>Roseihalotalea</taxon>
    </lineage>
</organism>
<dbReference type="Pfam" id="PF01905">
    <property type="entry name" value="DevR"/>
    <property type="match status" value="1"/>
</dbReference>
<sequence length="329" mass="36049">MSDNTKTIASLSISGEITLNLHSLNNEGGEGNQIITRQVTIVDKQGDTHTVNAISGDMFKHINAVHLSQLAKEQKLPLSSYAEKLNPNRISKGDFETYLSSDKKRKNETSADIVTAMIDICTICDAHGILITDKIGDNKNSSNTPRKSTIEFGWTVGIPSKTNTESYLHTKLVPDASGVRGEGSNEGQNIFHRPANHGVYAFVCSIDVYRIGFNDISRSYAVQGDDRSNRYKALVHSLLNTFINPKGAMTSTQKPHITNMKGVVSVSSKLTPAPTISALDENYQQEIQTIAENLNTIEPGSITVEKFEGLGELSKILTGLMKYEPYTIQ</sequence>
<comment type="function">
    <text evidence="2">CRISPR (clustered regularly interspaced short palindromic repeat) is an adaptive immune system that provides protection against mobile genetic elements (viruses, transposable elements and conjugative plasmids). CRISPR clusters contain spacers, sequences complementary to antecedent mobile elements, and target invading nucleic acids. CRISPR clusters are transcribed and processed into CRISPR RNA (crRNA).</text>
</comment>
<protein>
    <submittedName>
        <fullName evidence="3">DevR family CRISPR-associated autoregulator</fullName>
    </submittedName>
</protein>
<keyword evidence="1" id="KW-0051">Antiviral defense</keyword>
<gene>
    <name evidence="3" type="ORF">K4G66_18720</name>
</gene>
<accession>A0AA49GJH1</accession>
<reference evidence="3" key="1">
    <citation type="journal article" date="2023" name="Comput. Struct. Biotechnol. J.">
        <title>Discovery of a novel marine Bacteroidetes with a rich repertoire of carbohydrate-active enzymes.</title>
        <authorList>
            <person name="Chen B."/>
            <person name="Liu G."/>
            <person name="Chen Q."/>
            <person name="Wang H."/>
            <person name="Liu L."/>
            <person name="Tang K."/>
        </authorList>
    </citation>
    <scope>NUCLEOTIDE SEQUENCE</scope>
    <source>
        <strain evidence="3">TK19036</strain>
    </source>
</reference>
<dbReference type="EMBL" id="CP120682">
    <property type="protein sequence ID" value="WKN34413.1"/>
    <property type="molecule type" value="Genomic_DNA"/>
</dbReference>
<dbReference type="AlphaFoldDB" id="A0AA49GJH1"/>
<dbReference type="PANTHER" id="PTHR37459">
    <property type="match status" value="1"/>
</dbReference>
<evidence type="ECO:0000256" key="1">
    <source>
        <dbReference type="ARBA" id="ARBA00023118"/>
    </source>
</evidence>
<name>A0AA49GJH1_9BACT</name>
<evidence type="ECO:0000313" key="3">
    <source>
        <dbReference type="EMBL" id="WKN34413.1"/>
    </source>
</evidence>
<proteinExistence type="predicted"/>
<evidence type="ECO:0000256" key="2">
    <source>
        <dbReference type="ARBA" id="ARBA00025626"/>
    </source>
</evidence>
<dbReference type="GO" id="GO:0051607">
    <property type="term" value="P:defense response to virus"/>
    <property type="evidence" value="ECO:0007669"/>
    <property type="project" value="UniProtKB-KW"/>
</dbReference>
<dbReference type="NCBIfam" id="TIGR01875">
    <property type="entry name" value="cas_MJ0381"/>
    <property type="match status" value="1"/>
</dbReference>
<dbReference type="InterPro" id="IPR052681">
    <property type="entry name" value="CRISPR-Cas7/Cst2/DevR"/>
</dbReference>